<dbReference type="EMBL" id="JAUKUA010000004">
    <property type="protein sequence ID" value="KAK0714962.1"/>
    <property type="molecule type" value="Genomic_DNA"/>
</dbReference>
<comment type="caution">
    <text evidence="1">The sequence shown here is derived from an EMBL/GenBank/DDBJ whole genome shotgun (WGS) entry which is preliminary data.</text>
</comment>
<name>A0AA40AFM8_9PEZI</name>
<proteinExistence type="predicted"/>
<evidence type="ECO:0000313" key="1">
    <source>
        <dbReference type="EMBL" id="KAK0714962.1"/>
    </source>
</evidence>
<gene>
    <name evidence="1" type="ORF">B0H67DRAFT_579609</name>
</gene>
<dbReference type="AlphaFoldDB" id="A0AA40AFM8"/>
<accession>A0AA40AFM8</accession>
<reference evidence="1" key="1">
    <citation type="submission" date="2023-06" db="EMBL/GenBank/DDBJ databases">
        <title>Genome-scale phylogeny and comparative genomics of the fungal order Sordariales.</title>
        <authorList>
            <consortium name="Lawrence Berkeley National Laboratory"/>
            <person name="Hensen N."/>
            <person name="Bonometti L."/>
            <person name="Westerberg I."/>
            <person name="Brannstrom I.O."/>
            <person name="Guillou S."/>
            <person name="Cros-Aarteil S."/>
            <person name="Calhoun S."/>
            <person name="Haridas S."/>
            <person name="Kuo A."/>
            <person name="Mondo S."/>
            <person name="Pangilinan J."/>
            <person name="Riley R."/>
            <person name="Labutti K."/>
            <person name="Andreopoulos B."/>
            <person name="Lipzen A."/>
            <person name="Chen C."/>
            <person name="Yanf M."/>
            <person name="Daum C."/>
            <person name="Ng V."/>
            <person name="Clum A."/>
            <person name="Steindorff A."/>
            <person name="Ohm R."/>
            <person name="Martin F."/>
            <person name="Silar P."/>
            <person name="Natvig D."/>
            <person name="Lalanne C."/>
            <person name="Gautier V."/>
            <person name="Ament-Velasquez S.L."/>
            <person name="Kruys A."/>
            <person name="Hutchinson M.I."/>
            <person name="Powell A.J."/>
            <person name="Barry K."/>
            <person name="Miller A.N."/>
            <person name="Grigoriev I.V."/>
            <person name="Debuchy R."/>
            <person name="Gladieux P."/>
            <person name="Thoren M.H."/>
            <person name="Johannesson H."/>
        </authorList>
    </citation>
    <scope>NUCLEOTIDE SEQUENCE</scope>
    <source>
        <strain evidence="1">SMH4607-1</strain>
    </source>
</reference>
<keyword evidence="2" id="KW-1185">Reference proteome</keyword>
<protein>
    <submittedName>
        <fullName evidence="1">Uncharacterized protein</fullName>
    </submittedName>
</protein>
<sequence length="62" mass="7173">MQKSDFEAFASLVRIPTGNLPYLWRPASPHRWFSVPCPQLTPVQRRFHSSLIAGRAVTKHRE</sequence>
<dbReference type="Proteomes" id="UP001172102">
    <property type="component" value="Unassembled WGS sequence"/>
</dbReference>
<evidence type="ECO:0000313" key="2">
    <source>
        <dbReference type="Proteomes" id="UP001172102"/>
    </source>
</evidence>
<organism evidence="1 2">
    <name type="scientific">Lasiosphaeris hirsuta</name>
    <dbReference type="NCBI Taxonomy" id="260670"/>
    <lineage>
        <taxon>Eukaryota</taxon>
        <taxon>Fungi</taxon>
        <taxon>Dikarya</taxon>
        <taxon>Ascomycota</taxon>
        <taxon>Pezizomycotina</taxon>
        <taxon>Sordariomycetes</taxon>
        <taxon>Sordariomycetidae</taxon>
        <taxon>Sordariales</taxon>
        <taxon>Lasiosphaeriaceae</taxon>
        <taxon>Lasiosphaeris</taxon>
    </lineage>
</organism>